<evidence type="ECO:0000313" key="12">
    <source>
        <dbReference type="EMBL" id="EKD24945.1"/>
    </source>
</evidence>
<dbReference type="Gene3D" id="3.30.420.10">
    <property type="entry name" value="Ribonuclease H-like superfamily/Ribonuclease H"/>
    <property type="match status" value="1"/>
</dbReference>
<dbReference type="EMBL" id="AMFJ01036151">
    <property type="protein sequence ID" value="EKD24945.1"/>
    <property type="molecule type" value="Genomic_DNA"/>
</dbReference>
<evidence type="ECO:0000256" key="2">
    <source>
        <dbReference type="ARBA" id="ARBA00022490"/>
    </source>
</evidence>
<proteinExistence type="inferred from homology"/>
<dbReference type="GO" id="GO:0006310">
    <property type="term" value="P:DNA recombination"/>
    <property type="evidence" value="ECO:0007669"/>
    <property type="project" value="UniProtKB-KW"/>
</dbReference>
<dbReference type="AlphaFoldDB" id="K1X498"/>
<comment type="similarity">
    <text evidence="1">Belongs to the RuvC family.</text>
</comment>
<dbReference type="GO" id="GO:0046872">
    <property type="term" value="F:metal ion binding"/>
    <property type="evidence" value="ECO:0007669"/>
    <property type="project" value="UniProtKB-KW"/>
</dbReference>
<keyword evidence="4" id="KW-0479">Metal-binding</keyword>
<dbReference type="InterPro" id="IPR012337">
    <property type="entry name" value="RNaseH-like_sf"/>
</dbReference>
<keyword evidence="3" id="KW-0540">Nuclease</keyword>
<evidence type="ECO:0000256" key="4">
    <source>
        <dbReference type="ARBA" id="ARBA00022723"/>
    </source>
</evidence>
<keyword evidence="8" id="KW-0460">Magnesium</keyword>
<evidence type="ECO:0000256" key="5">
    <source>
        <dbReference type="ARBA" id="ARBA00022759"/>
    </source>
</evidence>
<evidence type="ECO:0000256" key="3">
    <source>
        <dbReference type="ARBA" id="ARBA00022722"/>
    </source>
</evidence>
<dbReference type="InterPro" id="IPR002176">
    <property type="entry name" value="X-over_junc_endoDNase_RuvC"/>
</dbReference>
<dbReference type="GO" id="GO:0016787">
    <property type="term" value="F:hydrolase activity"/>
    <property type="evidence" value="ECO:0007669"/>
    <property type="project" value="UniProtKB-KW"/>
</dbReference>
<protein>
    <submittedName>
        <fullName evidence="12">Crossover junction endodeoxyribonuclease ruvC</fullName>
    </submittedName>
</protein>
<evidence type="ECO:0000256" key="11">
    <source>
        <dbReference type="ARBA" id="ARBA00023204"/>
    </source>
</evidence>
<keyword evidence="10" id="KW-0233">DNA recombination</keyword>
<dbReference type="GO" id="GO:0003677">
    <property type="term" value="F:DNA binding"/>
    <property type="evidence" value="ECO:0007669"/>
    <property type="project" value="UniProtKB-KW"/>
</dbReference>
<dbReference type="GO" id="GO:0004520">
    <property type="term" value="F:DNA endonuclease activity"/>
    <property type="evidence" value="ECO:0007669"/>
    <property type="project" value="InterPro"/>
</dbReference>
<dbReference type="GO" id="GO:0006281">
    <property type="term" value="P:DNA repair"/>
    <property type="evidence" value="ECO:0007669"/>
    <property type="project" value="UniProtKB-KW"/>
</dbReference>
<dbReference type="Pfam" id="PF02075">
    <property type="entry name" value="RuvC"/>
    <property type="match status" value="1"/>
</dbReference>
<evidence type="ECO:0000256" key="6">
    <source>
        <dbReference type="ARBA" id="ARBA00022763"/>
    </source>
</evidence>
<gene>
    <name evidence="12" type="ORF">ACD_80C00144G0003</name>
</gene>
<evidence type="ECO:0000256" key="7">
    <source>
        <dbReference type="ARBA" id="ARBA00022801"/>
    </source>
</evidence>
<keyword evidence="5" id="KW-0255">Endonuclease</keyword>
<keyword evidence="7" id="KW-0378">Hydrolase</keyword>
<comment type="caution">
    <text evidence="12">The sequence shown here is derived from an EMBL/GenBank/DDBJ whole genome shotgun (WGS) entry which is preliminary data.</text>
</comment>
<evidence type="ECO:0000256" key="1">
    <source>
        <dbReference type="ARBA" id="ARBA00009518"/>
    </source>
</evidence>
<keyword evidence="9" id="KW-0238">DNA-binding</keyword>
<keyword evidence="6" id="KW-0227">DNA damage</keyword>
<evidence type="ECO:0000256" key="9">
    <source>
        <dbReference type="ARBA" id="ARBA00023125"/>
    </source>
</evidence>
<dbReference type="SUPFAM" id="SSF53098">
    <property type="entry name" value="Ribonuclease H-like"/>
    <property type="match status" value="1"/>
</dbReference>
<dbReference type="InterPro" id="IPR036397">
    <property type="entry name" value="RNaseH_sf"/>
</dbReference>
<dbReference type="PANTHER" id="PTHR30194:SF3">
    <property type="entry name" value="CROSSOVER JUNCTION ENDODEOXYRIBONUCLEASE RUVC"/>
    <property type="match status" value="1"/>
</dbReference>
<dbReference type="PANTHER" id="PTHR30194">
    <property type="entry name" value="CROSSOVER JUNCTION ENDODEOXYRIBONUCLEASE RUVC"/>
    <property type="match status" value="1"/>
</dbReference>
<dbReference type="PRINTS" id="PR00696">
    <property type="entry name" value="RSOLVASERUVC"/>
</dbReference>
<name>K1X498_9BACT</name>
<accession>K1X498</accession>
<keyword evidence="2" id="KW-0963">Cytoplasm</keyword>
<organism evidence="12">
    <name type="scientific">uncultured bacterium</name>
    <name type="common">gcode 4</name>
    <dbReference type="NCBI Taxonomy" id="1234023"/>
    <lineage>
        <taxon>Bacteria</taxon>
        <taxon>environmental samples</taxon>
    </lineage>
</organism>
<reference evidence="12" key="1">
    <citation type="journal article" date="2012" name="Science">
        <title>Fermentation, hydrogen, and sulfur metabolism in multiple uncultivated bacterial phyla.</title>
        <authorList>
            <person name="Wrighton K.C."/>
            <person name="Thomas B.C."/>
            <person name="Sharon I."/>
            <person name="Miller C.S."/>
            <person name="Castelle C.J."/>
            <person name="VerBerkmoes N.C."/>
            <person name="Wilkins M.J."/>
            <person name="Hettich R.L."/>
            <person name="Lipton M.S."/>
            <person name="Williams K.H."/>
            <person name="Long P.E."/>
            <person name="Banfield J.F."/>
        </authorList>
    </citation>
    <scope>NUCLEOTIDE SEQUENCE [LARGE SCALE GENOMIC DNA]</scope>
</reference>
<keyword evidence="11" id="KW-0234">DNA repair</keyword>
<evidence type="ECO:0000256" key="8">
    <source>
        <dbReference type="ARBA" id="ARBA00022842"/>
    </source>
</evidence>
<sequence>MILWIDPGVRKLWYALINKDLSIVDSGILLSEIKSPTRMNQFERMRDIEEYFTKLCKKYTIETMSMEKLFFTRFNQNNAEFVFGIRAILITLCLKNNIKIKEYTPIQLKKFVTGNGKAEKILVQKCIMKLYGLKEFPEFNDAADALALAYIGLKIK</sequence>
<evidence type="ECO:0000256" key="10">
    <source>
        <dbReference type="ARBA" id="ARBA00023172"/>
    </source>
</evidence>